<keyword evidence="2" id="KW-0662">Pyridine nucleotide biosynthesis</keyword>
<dbReference type="CDD" id="cd01011">
    <property type="entry name" value="nicotinamidase"/>
    <property type="match status" value="1"/>
</dbReference>
<dbReference type="VEuPathDB" id="FungiDB:jhhlp_005242"/>
<protein>
    <recommendedName>
        <fullName evidence="6">nicotinamidase</fullName>
        <ecNumber evidence="6">3.5.1.19</ecNumber>
    </recommendedName>
    <alternativeName>
        <fullName evidence="7">Nicotinamide deamidase</fullName>
    </alternativeName>
</protein>
<dbReference type="InParanoid" id="A0A2N3N789"/>
<dbReference type="Pfam" id="PF00857">
    <property type="entry name" value="Isochorismatase"/>
    <property type="match status" value="1"/>
</dbReference>
<evidence type="ECO:0000256" key="5">
    <source>
        <dbReference type="ARBA" id="ARBA00037900"/>
    </source>
</evidence>
<dbReference type="FunCoup" id="A0A2N3N789">
    <property type="interactions" value="418"/>
</dbReference>
<evidence type="ECO:0000313" key="9">
    <source>
        <dbReference type="EMBL" id="PKS08298.1"/>
    </source>
</evidence>
<dbReference type="EMBL" id="NLAX01000697">
    <property type="protein sequence ID" value="PKS08298.1"/>
    <property type="molecule type" value="Genomic_DNA"/>
</dbReference>
<name>A0A2N3N789_9PEZI</name>
<dbReference type="STRING" id="41688.A0A2N3N789"/>
<evidence type="ECO:0000313" key="10">
    <source>
        <dbReference type="Proteomes" id="UP000233524"/>
    </source>
</evidence>
<dbReference type="PANTHER" id="PTHR11080:SF2">
    <property type="entry name" value="LD05707P"/>
    <property type="match status" value="1"/>
</dbReference>
<reference evidence="9 10" key="1">
    <citation type="journal article" date="2017" name="G3 (Bethesda)">
        <title>First Draft Genome Sequence of the Pathogenic Fungus Lomentospora prolificans (Formerly Scedosporium prolificans).</title>
        <authorList>
            <person name="Luo R."/>
            <person name="Zimin A."/>
            <person name="Workman R."/>
            <person name="Fan Y."/>
            <person name="Pertea G."/>
            <person name="Grossman N."/>
            <person name="Wear M.P."/>
            <person name="Jia B."/>
            <person name="Miller H."/>
            <person name="Casadevall A."/>
            <person name="Timp W."/>
            <person name="Zhang S.X."/>
            <person name="Salzberg S.L."/>
        </authorList>
    </citation>
    <scope>NUCLEOTIDE SEQUENCE [LARGE SCALE GENOMIC DNA]</scope>
    <source>
        <strain evidence="9 10">JHH-5317</strain>
    </source>
</reference>
<comment type="similarity">
    <text evidence="1">Belongs to the isochorismatase family.</text>
</comment>
<evidence type="ECO:0000256" key="1">
    <source>
        <dbReference type="ARBA" id="ARBA00006336"/>
    </source>
</evidence>
<dbReference type="OrthoDB" id="3341310at2759"/>
<keyword evidence="10" id="KW-1185">Reference proteome</keyword>
<evidence type="ECO:0000256" key="7">
    <source>
        <dbReference type="ARBA" id="ARBA00043224"/>
    </source>
</evidence>
<dbReference type="AlphaFoldDB" id="A0A2N3N789"/>
<dbReference type="SUPFAM" id="SSF52499">
    <property type="entry name" value="Isochorismatase-like hydrolases"/>
    <property type="match status" value="1"/>
</dbReference>
<dbReference type="PANTHER" id="PTHR11080">
    <property type="entry name" value="PYRAZINAMIDASE/NICOTINAMIDASE"/>
    <property type="match status" value="1"/>
</dbReference>
<sequence>MSYKPALLVVDVQEDFSPPNGSLPVPSARSILDPVNTLLTYPFPLKLATLDWHPESHISFASDLSPLRNQITYPSVIPALQITALCSIHCVQDSHGAQMLPGLHAHLLHHVVKKGQDPRVEMYSAFYDPFRLSDSGIAEMLRTQRVTHVFVVGLAADFCVKASAIDARREGYETFIVEDGTKPVDPERWPEVRREIEAEGVRIVGMDSDEVDRVRKLAS</sequence>
<dbReference type="Proteomes" id="UP000233524">
    <property type="component" value="Unassembled WGS sequence"/>
</dbReference>
<dbReference type="Gene3D" id="3.40.50.850">
    <property type="entry name" value="Isochorismatase-like"/>
    <property type="match status" value="1"/>
</dbReference>
<keyword evidence="4" id="KW-0378">Hydrolase</keyword>
<proteinExistence type="inferred from homology"/>
<dbReference type="InterPro" id="IPR036380">
    <property type="entry name" value="Isochorismatase-like_sf"/>
</dbReference>
<comment type="pathway">
    <text evidence="5">Cofactor biosynthesis; nicotinate biosynthesis; nicotinate from nicotinamide: step 1/1.</text>
</comment>
<dbReference type="InterPro" id="IPR000868">
    <property type="entry name" value="Isochorismatase-like_dom"/>
</dbReference>
<comment type="caution">
    <text evidence="9">The sequence shown here is derived from an EMBL/GenBank/DDBJ whole genome shotgun (WGS) entry which is preliminary data.</text>
</comment>
<evidence type="ECO:0000256" key="3">
    <source>
        <dbReference type="ARBA" id="ARBA00022723"/>
    </source>
</evidence>
<feature type="domain" description="Isochorismatase-like" evidence="8">
    <location>
        <begin position="86"/>
        <end position="203"/>
    </location>
</feature>
<dbReference type="EC" id="3.5.1.19" evidence="6"/>
<dbReference type="InterPro" id="IPR052347">
    <property type="entry name" value="Isochorismatase_Nicotinamidase"/>
</dbReference>
<evidence type="ECO:0000256" key="2">
    <source>
        <dbReference type="ARBA" id="ARBA00022642"/>
    </source>
</evidence>
<gene>
    <name evidence="9" type="ORF">jhhlp_005242</name>
</gene>
<evidence type="ECO:0000259" key="8">
    <source>
        <dbReference type="Pfam" id="PF00857"/>
    </source>
</evidence>
<keyword evidence="3" id="KW-0479">Metal-binding</keyword>
<evidence type="ECO:0000256" key="6">
    <source>
        <dbReference type="ARBA" id="ARBA00039017"/>
    </source>
</evidence>
<organism evidence="9 10">
    <name type="scientific">Lomentospora prolificans</name>
    <dbReference type="NCBI Taxonomy" id="41688"/>
    <lineage>
        <taxon>Eukaryota</taxon>
        <taxon>Fungi</taxon>
        <taxon>Dikarya</taxon>
        <taxon>Ascomycota</taxon>
        <taxon>Pezizomycotina</taxon>
        <taxon>Sordariomycetes</taxon>
        <taxon>Hypocreomycetidae</taxon>
        <taxon>Microascales</taxon>
        <taxon>Microascaceae</taxon>
        <taxon>Lomentospora</taxon>
    </lineage>
</organism>
<accession>A0A2N3N789</accession>
<dbReference type="GO" id="GO:0046872">
    <property type="term" value="F:metal ion binding"/>
    <property type="evidence" value="ECO:0007669"/>
    <property type="project" value="UniProtKB-KW"/>
</dbReference>
<evidence type="ECO:0000256" key="4">
    <source>
        <dbReference type="ARBA" id="ARBA00022801"/>
    </source>
</evidence>
<dbReference type="GO" id="GO:0019363">
    <property type="term" value="P:pyridine nucleotide biosynthetic process"/>
    <property type="evidence" value="ECO:0007669"/>
    <property type="project" value="UniProtKB-KW"/>
</dbReference>
<dbReference type="GO" id="GO:0008936">
    <property type="term" value="F:nicotinamidase activity"/>
    <property type="evidence" value="ECO:0007669"/>
    <property type="project" value="UniProtKB-EC"/>
</dbReference>